<organism evidence="1 2">
    <name type="scientific">Thalictrum thalictroides</name>
    <name type="common">Rue-anemone</name>
    <name type="synonym">Anemone thalictroides</name>
    <dbReference type="NCBI Taxonomy" id="46969"/>
    <lineage>
        <taxon>Eukaryota</taxon>
        <taxon>Viridiplantae</taxon>
        <taxon>Streptophyta</taxon>
        <taxon>Embryophyta</taxon>
        <taxon>Tracheophyta</taxon>
        <taxon>Spermatophyta</taxon>
        <taxon>Magnoliopsida</taxon>
        <taxon>Ranunculales</taxon>
        <taxon>Ranunculaceae</taxon>
        <taxon>Thalictroideae</taxon>
        <taxon>Thalictrum</taxon>
    </lineage>
</organism>
<gene>
    <name evidence="1" type="ORF">FRX31_018626</name>
</gene>
<reference evidence="1 2" key="1">
    <citation type="submission" date="2020-06" db="EMBL/GenBank/DDBJ databases">
        <title>Transcriptomic and genomic resources for Thalictrum thalictroides and T. hernandezii: Facilitating candidate gene discovery in an emerging model plant lineage.</title>
        <authorList>
            <person name="Arias T."/>
            <person name="Riano-Pachon D.M."/>
            <person name="Di Stilio V.S."/>
        </authorList>
    </citation>
    <scope>NUCLEOTIDE SEQUENCE [LARGE SCALE GENOMIC DNA]</scope>
    <source>
        <strain evidence="2">cv. WT478/WT964</strain>
        <tissue evidence="1">Leaves</tissue>
    </source>
</reference>
<name>A0A7J6W333_THATH</name>
<evidence type="ECO:0000313" key="1">
    <source>
        <dbReference type="EMBL" id="KAF5191786.1"/>
    </source>
</evidence>
<dbReference type="Proteomes" id="UP000554482">
    <property type="component" value="Unassembled WGS sequence"/>
</dbReference>
<sequence length="87" mass="9882">QKAESLRRLRTKSFLKKGFKKSGRFERNSSTLLKPLIFALTLSFNLHLLRLHSLTLVKIVIRSASFSESFRSVSVICDDNPNGVMLS</sequence>
<keyword evidence="2" id="KW-1185">Reference proteome</keyword>
<accession>A0A7J6W333</accession>
<dbReference type="AlphaFoldDB" id="A0A7J6W333"/>
<evidence type="ECO:0000313" key="2">
    <source>
        <dbReference type="Proteomes" id="UP000554482"/>
    </source>
</evidence>
<comment type="caution">
    <text evidence="1">The sequence shown here is derived from an EMBL/GenBank/DDBJ whole genome shotgun (WGS) entry which is preliminary data.</text>
</comment>
<dbReference type="EMBL" id="JABWDY010022315">
    <property type="protein sequence ID" value="KAF5191786.1"/>
    <property type="molecule type" value="Genomic_DNA"/>
</dbReference>
<protein>
    <submittedName>
        <fullName evidence="1">Uncharacterized protein</fullName>
    </submittedName>
</protein>
<feature type="non-terminal residue" evidence="1">
    <location>
        <position position="1"/>
    </location>
</feature>
<proteinExistence type="predicted"/>